<dbReference type="EnsemblPlants" id="Ma09_t12860.1">
    <property type="protein sequence ID" value="Ma09_p12860.1"/>
    <property type="gene ID" value="Ma09_g12860"/>
</dbReference>
<reference evidence="1" key="1">
    <citation type="submission" date="2021-03" db="EMBL/GenBank/DDBJ databases">
        <authorList>
            <consortium name="Genoscope - CEA"/>
            <person name="William W."/>
        </authorList>
    </citation>
    <scope>NUCLEOTIDE SEQUENCE</scope>
    <source>
        <strain evidence="1">Doubled-haploid Pahang</strain>
    </source>
</reference>
<name>A0A804KIZ7_MUSAM</name>
<gene>
    <name evidence="1" type="ORF">GSMUA_231220.1</name>
</gene>
<evidence type="ECO:0000313" key="1">
    <source>
        <dbReference type="EMBL" id="CAG1835017.1"/>
    </source>
</evidence>
<reference evidence="2" key="2">
    <citation type="submission" date="2021-05" db="UniProtKB">
        <authorList>
            <consortium name="EnsemblPlants"/>
        </authorList>
    </citation>
    <scope>IDENTIFICATION</scope>
    <source>
        <strain evidence="2">subsp. malaccensis</strain>
    </source>
</reference>
<dbReference type="InParanoid" id="A0A804KIZ7"/>
<dbReference type="Gramene" id="Ma09_t12860.1">
    <property type="protein sequence ID" value="Ma09_p12860.1"/>
    <property type="gene ID" value="Ma09_g12860"/>
</dbReference>
<keyword evidence="3" id="KW-1185">Reference proteome</keyword>
<protein>
    <submittedName>
        <fullName evidence="1">(wild Malaysian banana) hypothetical protein</fullName>
    </submittedName>
</protein>
<evidence type="ECO:0000313" key="3">
    <source>
        <dbReference type="Proteomes" id="UP000012960"/>
    </source>
</evidence>
<organism evidence="2 3">
    <name type="scientific">Musa acuminata subsp. malaccensis</name>
    <name type="common">Wild banana</name>
    <name type="synonym">Musa malaccensis</name>
    <dbReference type="NCBI Taxonomy" id="214687"/>
    <lineage>
        <taxon>Eukaryota</taxon>
        <taxon>Viridiplantae</taxon>
        <taxon>Streptophyta</taxon>
        <taxon>Embryophyta</taxon>
        <taxon>Tracheophyta</taxon>
        <taxon>Spermatophyta</taxon>
        <taxon>Magnoliopsida</taxon>
        <taxon>Liliopsida</taxon>
        <taxon>Zingiberales</taxon>
        <taxon>Musaceae</taxon>
        <taxon>Musa</taxon>
    </lineage>
</organism>
<proteinExistence type="predicted"/>
<sequence>MLGFHHERKKKDALVTFDEEESTGIMKSYICLDFIMRRRRRMST</sequence>
<accession>A0A804KIZ7</accession>
<dbReference type="EMBL" id="HG996474">
    <property type="protein sequence ID" value="CAG1835017.1"/>
    <property type="molecule type" value="Genomic_DNA"/>
</dbReference>
<dbReference type="Proteomes" id="UP000012960">
    <property type="component" value="Unplaced"/>
</dbReference>
<evidence type="ECO:0000313" key="2">
    <source>
        <dbReference type="EnsemblPlants" id="Ma09_p12860.1"/>
    </source>
</evidence>
<dbReference type="AlphaFoldDB" id="A0A804KIZ7"/>